<dbReference type="InterPro" id="IPR051203">
    <property type="entry name" value="Polysaccharide_Synthase-Rel"/>
</dbReference>
<dbReference type="InterPro" id="IPR036291">
    <property type="entry name" value="NAD(P)-bd_dom_sf"/>
</dbReference>
<proteinExistence type="inferred from homology"/>
<evidence type="ECO:0000256" key="2">
    <source>
        <dbReference type="SAM" id="Phobius"/>
    </source>
</evidence>
<accession>A0ABP8FUR7</accession>
<feature type="transmembrane region" description="Helical" evidence="2">
    <location>
        <begin position="110"/>
        <end position="130"/>
    </location>
</feature>
<dbReference type="EMBL" id="BAABFN010000004">
    <property type="protein sequence ID" value="GAA4311408.1"/>
    <property type="molecule type" value="Genomic_DNA"/>
</dbReference>
<keyword evidence="2" id="KW-0812">Transmembrane</keyword>
<keyword evidence="2" id="KW-0472">Membrane</keyword>
<feature type="domain" description="Polysaccharide biosynthesis protein CapD-like" evidence="3">
    <location>
        <begin position="297"/>
        <end position="587"/>
    </location>
</feature>
<gene>
    <name evidence="4" type="ORF">GCM10023143_20510</name>
</gene>
<feature type="transmembrane region" description="Helical" evidence="2">
    <location>
        <begin position="81"/>
        <end position="98"/>
    </location>
</feature>
<dbReference type="InterPro" id="IPR029063">
    <property type="entry name" value="SAM-dependent_MTases_sf"/>
</dbReference>
<dbReference type="SUPFAM" id="SSF53335">
    <property type="entry name" value="S-adenosyl-L-methionine-dependent methyltransferases"/>
    <property type="match status" value="1"/>
</dbReference>
<evidence type="ECO:0000259" key="3">
    <source>
        <dbReference type="Pfam" id="PF02719"/>
    </source>
</evidence>
<keyword evidence="2" id="KW-1133">Transmembrane helix</keyword>
<name>A0ABP8FUR7_9BACT</name>
<dbReference type="SUPFAM" id="SSF51735">
    <property type="entry name" value="NAD(P)-binding Rossmann-fold domains"/>
    <property type="match status" value="1"/>
</dbReference>
<feature type="transmembrane region" description="Helical" evidence="2">
    <location>
        <begin position="14"/>
        <end position="36"/>
    </location>
</feature>
<dbReference type="InterPro" id="IPR003869">
    <property type="entry name" value="Polysac_CapD-like"/>
</dbReference>
<sequence length="650" mass="72634">MLPTLYQLRVVPRWIIFVIDLACMYAALCCGFLLRFNFNFPEIFRFDWSGILVAVLVVNGIVFTALRTYSGIIRHTSMQDAWRVLIAAAASSGVYSLINVGKSYNEGDTFIPYSVILIGFLCAFVLMLFYRLLVKVTFDQLNNGRSIRTHVVIYGAGYAGTVTRNVLQSQVHQEQQVPLAKVVAFIEDDPHSWGKQLEGVPIHPASVKTLNKLLRRYGFRQLVITDELLNSPHKNAIVDWCLANKVKVQHIPPIAQWIQGGLQAKQIKDIRIEDLLNRNVIRLDSKAISAQLTGKAILITGAAGSIGSELVRQIVHFKPLKVILCDQAESPLHDLALEIKELAPHVEICSFLGDIRDNRRIAQLFDAFRPQVVFHAAAYKHVPMMELTPDTAVLNNIMGTINVAERALEYGAEKFVMVSTDKAVNPTNVMGATKRIAEIYIQALNNFIHTEAGATSRTAFITTRFGNVLGSNGSVVPHFKRLIEKGGPITVTHPEVTRYFMTIPEACQLVLEAGTMGNGGEVYVFDMGEPVRITDLAVKMIQLSGLTPERDIRIVYTGLRPGEKLYEELLAHDENVLPTHHHKIMIARVAEYDFLMVKKQIRELIRLAQEGKSWKTVQHMKMLVPEYKSNNSVFEELDAANAGQPATVVA</sequence>
<evidence type="ECO:0000313" key="5">
    <source>
        <dbReference type="Proteomes" id="UP001501207"/>
    </source>
</evidence>
<dbReference type="PANTHER" id="PTHR43318:SF1">
    <property type="entry name" value="POLYSACCHARIDE BIOSYNTHESIS PROTEIN EPSC-RELATED"/>
    <property type="match status" value="1"/>
</dbReference>
<organism evidence="4 5">
    <name type="scientific">Compostibacter hankyongensis</name>
    <dbReference type="NCBI Taxonomy" id="1007089"/>
    <lineage>
        <taxon>Bacteria</taxon>
        <taxon>Pseudomonadati</taxon>
        <taxon>Bacteroidota</taxon>
        <taxon>Chitinophagia</taxon>
        <taxon>Chitinophagales</taxon>
        <taxon>Chitinophagaceae</taxon>
        <taxon>Compostibacter</taxon>
    </lineage>
</organism>
<dbReference type="PANTHER" id="PTHR43318">
    <property type="entry name" value="UDP-N-ACETYLGLUCOSAMINE 4,6-DEHYDRATASE"/>
    <property type="match status" value="1"/>
</dbReference>
<reference evidence="5" key="1">
    <citation type="journal article" date="2019" name="Int. J. Syst. Evol. Microbiol.">
        <title>The Global Catalogue of Microorganisms (GCM) 10K type strain sequencing project: providing services to taxonomists for standard genome sequencing and annotation.</title>
        <authorList>
            <consortium name="The Broad Institute Genomics Platform"/>
            <consortium name="The Broad Institute Genome Sequencing Center for Infectious Disease"/>
            <person name="Wu L."/>
            <person name="Ma J."/>
        </authorList>
    </citation>
    <scope>NUCLEOTIDE SEQUENCE [LARGE SCALE GENOMIC DNA]</scope>
    <source>
        <strain evidence="5">JCM 17664</strain>
    </source>
</reference>
<dbReference type="RefSeq" id="WP_344978888.1">
    <property type="nucleotide sequence ID" value="NZ_BAABFN010000004.1"/>
</dbReference>
<evidence type="ECO:0000256" key="1">
    <source>
        <dbReference type="ARBA" id="ARBA00007430"/>
    </source>
</evidence>
<feature type="transmembrane region" description="Helical" evidence="2">
    <location>
        <begin position="48"/>
        <end position="69"/>
    </location>
</feature>
<evidence type="ECO:0000313" key="4">
    <source>
        <dbReference type="EMBL" id="GAA4311408.1"/>
    </source>
</evidence>
<dbReference type="CDD" id="cd05237">
    <property type="entry name" value="UDP_invert_4-6DH_SDR_e"/>
    <property type="match status" value="1"/>
</dbReference>
<dbReference type="Pfam" id="PF02719">
    <property type="entry name" value="Polysacc_synt_2"/>
    <property type="match status" value="1"/>
</dbReference>
<protein>
    <submittedName>
        <fullName evidence="4">Nucleoside-diphosphate sugar epimerase/dehydratase</fullName>
    </submittedName>
</protein>
<keyword evidence="5" id="KW-1185">Reference proteome</keyword>
<dbReference type="Proteomes" id="UP001501207">
    <property type="component" value="Unassembled WGS sequence"/>
</dbReference>
<comment type="similarity">
    <text evidence="1">Belongs to the polysaccharide synthase family.</text>
</comment>
<comment type="caution">
    <text evidence="4">The sequence shown here is derived from an EMBL/GenBank/DDBJ whole genome shotgun (WGS) entry which is preliminary data.</text>
</comment>
<dbReference type="Gene3D" id="3.40.50.720">
    <property type="entry name" value="NAD(P)-binding Rossmann-like Domain"/>
    <property type="match status" value="2"/>
</dbReference>